<keyword evidence="1" id="KW-1133">Transmembrane helix</keyword>
<dbReference type="AlphaFoldDB" id="A0AAW5JN09"/>
<evidence type="ECO:0000313" key="4">
    <source>
        <dbReference type="Proteomes" id="UP001204562"/>
    </source>
</evidence>
<keyword evidence="1" id="KW-0812">Transmembrane</keyword>
<comment type="caution">
    <text evidence="3">The sequence shown here is derived from an EMBL/GenBank/DDBJ whole genome shotgun (WGS) entry which is preliminary data.</text>
</comment>
<feature type="chain" id="PRO_5043677936" evidence="2">
    <location>
        <begin position="25"/>
        <end position="285"/>
    </location>
</feature>
<feature type="transmembrane region" description="Helical" evidence="1">
    <location>
        <begin position="223"/>
        <end position="246"/>
    </location>
</feature>
<feature type="transmembrane region" description="Helical" evidence="1">
    <location>
        <begin position="193"/>
        <end position="217"/>
    </location>
</feature>
<dbReference type="EMBL" id="JANFYS010000012">
    <property type="protein sequence ID" value="MCQ4770250.1"/>
    <property type="molecule type" value="Genomic_DNA"/>
</dbReference>
<feature type="transmembrane region" description="Helical" evidence="1">
    <location>
        <begin position="258"/>
        <end position="279"/>
    </location>
</feature>
<proteinExistence type="predicted"/>
<gene>
    <name evidence="3" type="ORF">NE579_07195</name>
</gene>
<name>A0AAW5JN09_9FIRM</name>
<sequence length="285" mass="30906">MKRICSLACALLLCLALLPVRASADMGPKPELTILVKNAPDGLYYLDLLIPEETRGSYDNLHGKPYDQALLAGLHVWEGEGWYPAFAGGTRAPLFGDLTPDANGAHRFTYHGLPKTFRIAVSTAEGSQATEESFTRTAFYTNLVYDCQTNSVTRATSGWLARLIQLLATLIPTLIVEGIVLLLFGFRLRENALVFLLVNLATQLGLHLVIGSGFVTLASSFPFYLLVLLPAEAVIFAVEAVAYAFLLKGGHTRGRRVLYALAANAASFAAGFFSLQPVLSLLKQL</sequence>
<feature type="transmembrane region" description="Helical" evidence="1">
    <location>
        <begin position="159"/>
        <end position="186"/>
    </location>
</feature>
<keyword evidence="2" id="KW-0732">Signal</keyword>
<protein>
    <submittedName>
        <fullName evidence="3">Uncharacterized protein</fullName>
    </submittedName>
</protein>
<reference evidence="3" key="1">
    <citation type="submission" date="2022-06" db="EMBL/GenBank/DDBJ databases">
        <title>Isolation of gut microbiota from human fecal samples.</title>
        <authorList>
            <person name="Pamer E.G."/>
            <person name="Barat B."/>
            <person name="Waligurski E."/>
            <person name="Medina S."/>
            <person name="Paddock L."/>
            <person name="Mostad J."/>
        </authorList>
    </citation>
    <scope>NUCLEOTIDE SEQUENCE</scope>
    <source>
        <strain evidence="3">DFI.9.91</strain>
    </source>
</reference>
<dbReference type="Proteomes" id="UP001204562">
    <property type="component" value="Unassembled WGS sequence"/>
</dbReference>
<accession>A0AAW5JN09</accession>
<evidence type="ECO:0000256" key="1">
    <source>
        <dbReference type="SAM" id="Phobius"/>
    </source>
</evidence>
<keyword evidence="1" id="KW-0472">Membrane</keyword>
<evidence type="ECO:0000313" key="3">
    <source>
        <dbReference type="EMBL" id="MCQ4770250.1"/>
    </source>
</evidence>
<dbReference type="RefSeq" id="WP_256303747.1">
    <property type="nucleotide sequence ID" value="NZ_JALEQM010000077.1"/>
</dbReference>
<evidence type="ECO:0000256" key="2">
    <source>
        <dbReference type="SAM" id="SignalP"/>
    </source>
</evidence>
<feature type="signal peptide" evidence="2">
    <location>
        <begin position="1"/>
        <end position="24"/>
    </location>
</feature>
<organism evidence="3 4">
    <name type="scientific">Intestinimonas massiliensis</name>
    <name type="common">ex Afouda et al. 2020</name>
    <dbReference type="NCBI Taxonomy" id="1673721"/>
    <lineage>
        <taxon>Bacteria</taxon>
        <taxon>Bacillati</taxon>
        <taxon>Bacillota</taxon>
        <taxon>Clostridia</taxon>
        <taxon>Eubacteriales</taxon>
        <taxon>Intestinimonas</taxon>
    </lineage>
</organism>